<accession>A0ABQ7ZQM0</accession>
<proteinExistence type="predicted"/>
<reference evidence="1 2" key="1">
    <citation type="submission" date="2021-05" db="EMBL/GenBank/DDBJ databases">
        <title>Genome Assembly of Synthetic Allotetraploid Brassica napus Reveals Homoeologous Exchanges between Subgenomes.</title>
        <authorList>
            <person name="Davis J.T."/>
        </authorList>
    </citation>
    <scope>NUCLEOTIDE SEQUENCE [LARGE SCALE GENOMIC DNA]</scope>
    <source>
        <strain evidence="2">cv. Da-Ae</strain>
        <tissue evidence="1">Seedling</tissue>
    </source>
</reference>
<protein>
    <submittedName>
        <fullName evidence="1">Uncharacterized protein</fullName>
    </submittedName>
</protein>
<name>A0ABQ7ZQM0_BRANA</name>
<dbReference type="EMBL" id="JAGKQM010000014">
    <property type="protein sequence ID" value="KAH0882504.1"/>
    <property type="molecule type" value="Genomic_DNA"/>
</dbReference>
<evidence type="ECO:0000313" key="1">
    <source>
        <dbReference type="EMBL" id="KAH0882504.1"/>
    </source>
</evidence>
<comment type="caution">
    <text evidence="1">The sequence shown here is derived from an EMBL/GenBank/DDBJ whole genome shotgun (WGS) entry which is preliminary data.</text>
</comment>
<gene>
    <name evidence="1" type="ORF">HID58_058600</name>
</gene>
<sequence length="122" mass="13964">MSFVWLQSLKLWDLVEFWDQEAGLWMEIGTFSWAGGSLNLVTGSQYLQMAFNVFSLAAKYGTLGFRGDERSRYGSLDRGWIYESDDGMVTSLFVQPKNDREVDADWVLQELCIMEMSCGLGY</sequence>
<evidence type="ECO:0000313" key="2">
    <source>
        <dbReference type="Proteomes" id="UP000824890"/>
    </source>
</evidence>
<dbReference type="Proteomes" id="UP000824890">
    <property type="component" value="Unassembled WGS sequence"/>
</dbReference>
<organism evidence="1 2">
    <name type="scientific">Brassica napus</name>
    <name type="common">Rape</name>
    <dbReference type="NCBI Taxonomy" id="3708"/>
    <lineage>
        <taxon>Eukaryota</taxon>
        <taxon>Viridiplantae</taxon>
        <taxon>Streptophyta</taxon>
        <taxon>Embryophyta</taxon>
        <taxon>Tracheophyta</taxon>
        <taxon>Spermatophyta</taxon>
        <taxon>Magnoliopsida</taxon>
        <taxon>eudicotyledons</taxon>
        <taxon>Gunneridae</taxon>
        <taxon>Pentapetalae</taxon>
        <taxon>rosids</taxon>
        <taxon>malvids</taxon>
        <taxon>Brassicales</taxon>
        <taxon>Brassicaceae</taxon>
        <taxon>Brassiceae</taxon>
        <taxon>Brassica</taxon>
    </lineage>
</organism>
<keyword evidence="2" id="KW-1185">Reference proteome</keyword>